<keyword evidence="1" id="KW-1133">Transmembrane helix</keyword>
<dbReference type="Pfam" id="PF13432">
    <property type="entry name" value="TPR_16"/>
    <property type="match status" value="1"/>
</dbReference>
<proteinExistence type="predicted"/>
<accession>A0A7G9SD52</accession>
<dbReference type="KEGG" id="srhi:H9L12_04300"/>
<evidence type="ECO:0000313" key="3">
    <source>
        <dbReference type="Proteomes" id="UP000515955"/>
    </source>
</evidence>
<keyword evidence="3" id="KW-1185">Reference proteome</keyword>
<evidence type="ECO:0000256" key="1">
    <source>
        <dbReference type="SAM" id="Phobius"/>
    </source>
</evidence>
<dbReference type="Proteomes" id="UP000515955">
    <property type="component" value="Chromosome"/>
</dbReference>
<keyword evidence="1" id="KW-0472">Membrane</keyword>
<evidence type="ECO:0000313" key="2">
    <source>
        <dbReference type="EMBL" id="QNN65777.1"/>
    </source>
</evidence>
<sequence>MAWIAIILCAIVTLAVMWVAGLRGPLLTLGAAAIAFGGAGYALSGRPGMPGVSREATDRGAPLPLADARHRLMGEFNAADRWLIIADSFERRGKTEEAVGLLRNAVGNSPNDYQLWVGLGNALADHARSYSPAAAYAFDQAERLAPDHPAPRFFKGLALVRSGRIEEGVSLWQAVLASAPADASWRPMIEDAVMVFRRPAAAPDDRP</sequence>
<organism evidence="2 3">
    <name type="scientific">Sphingomonas rhizophila</name>
    <dbReference type="NCBI Taxonomy" id="2071607"/>
    <lineage>
        <taxon>Bacteria</taxon>
        <taxon>Pseudomonadati</taxon>
        <taxon>Pseudomonadota</taxon>
        <taxon>Alphaproteobacteria</taxon>
        <taxon>Sphingomonadales</taxon>
        <taxon>Sphingomonadaceae</taxon>
        <taxon>Sphingomonas</taxon>
    </lineage>
</organism>
<dbReference type="EMBL" id="CP060717">
    <property type="protein sequence ID" value="QNN65777.1"/>
    <property type="molecule type" value="Genomic_DNA"/>
</dbReference>
<dbReference type="RefSeq" id="WP_187542762.1">
    <property type="nucleotide sequence ID" value="NZ_CP060717.1"/>
</dbReference>
<name>A0A7G9SD52_9SPHN</name>
<dbReference type="AlphaFoldDB" id="A0A7G9SD52"/>
<keyword evidence="1" id="KW-0812">Transmembrane</keyword>
<reference evidence="2 3" key="1">
    <citation type="submission" date="2020-08" db="EMBL/GenBank/DDBJ databases">
        <title>Genome sequence of Sphingomonas rhizophila KACC 19189T.</title>
        <authorList>
            <person name="Hyun D.-W."/>
            <person name="Bae J.-W."/>
        </authorList>
    </citation>
    <scope>NUCLEOTIDE SEQUENCE [LARGE SCALE GENOMIC DNA]</scope>
    <source>
        <strain evidence="2 3">KACC 19189</strain>
    </source>
</reference>
<dbReference type="SUPFAM" id="SSF48452">
    <property type="entry name" value="TPR-like"/>
    <property type="match status" value="1"/>
</dbReference>
<protein>
    <submittedName>
        <fullName evidence="2">Tetratricopeptide repeat protein</fullName>
    </submittedName>
</protein>
<dbReference type="InterPro" id="IPR011990">
    <property type="entry name" value="TPR-like_helical_dom_sf"/>
</dbReference>
<gene>
    <name evidence="2" type="ORF">H9L12_04300</name>
</gene>
<dbReference type="Gene3D" id="1.25.40.10">
    <property type="entry name" value="Tetratricopeptide repeat domain"/>
    <property type="match status" value="1"/>
</dbReference>
<feature type="transmembrane region" description="Helical" evidence="1">
    <location>
        <begin position="25"/>
        <end position="44"/>
    </location>
</feature>